<feature type="region of interest" description="Disordered" evidence="1">
    <location>
        <begin position="31"/>
        <end position="81"/>
    </location>
</feature>
<feature type="signal peptide" evidence="2">
    <location>
        <begin position="1"/>
        <end position="24"/>
    </location>
</feature>
<gene>
    <name evidence="3" type="ORF">SAMN05414137_103154</name>
</gene>
<protein>
    <submittedName>
        <fullName evidence="3">Uncharacterized protein</fullName>
    </submittedName>
</protein>
<feature type="compositionally biased region" description="Low complexity" evidence="1">
    <location>
        <begin position="67"/>
        <end position="81"/>
    </location>
</feature>
<feature type="compositionally biased region" description="Gly residues" evidence="1">
    <location>
        <begin position="45"/>
        <end position="66"/>
    </location>
</feature>
<feature type="compositionally biased region" description="Low complexity" evidence="1">
    <location>
        <begin position="34"/>
        <end position="44"/>
    </location>
</feature>
<dbReference type="Proteomes" id="UP000183015">
    <property type="component" value="Unassembled WGS sequence"/>
</dbReference>
<dbReference type="OrthoDB" id="3855137at2"/>
<reference evidence="4" key="1">
    <citation type="submission" date="2016-10" db="EMBL/GenBank/DDBJ databases">
        <authorList>
            <person name="Varghese N."/>
        </authorList>
    </citation>
    <scope>NUCLEOTIDE SEQUENCE [LARGE SCALE GENOMIC DNA]</scope>
    <source>
        <strain evidence="4">DSM 45096 / BCRC 16803 / CGMCC 4.1857 / CIP 109030 / JCM 12277 / KCTC 19219 / NBRC 100920 / 33214</strain>
    </source>
</reference>
<keyword evidence="2" id="KW-0732">Signal</keyword>
<sequence>MRSTTRRAAASAALVLTSALLLTACNSGGGSTTGGSTASTSAPSGGSGGGSTSGGSGGGSTSGGSGSSTQGTTSGSTSGTGGATAAAAGCRNLVATDAVKAAVTQAYEAESHRGHITPLPHRFLYGECGGTTYAATAFELTPGATYNDQVAAQDDGSTRKYFSLTAGGSWTVLGSAGFPDMGGCIAQVPKALATVWGGCPGAQ</sequence>
<name>A0A1H7J5G0_STRJI</name>
<evidence type="ECO:0000313" key="3">
    <source>
        <dbReference type="EMBL" id="SEK69908.1"/>
    </source>
</evidence>
<feature type="chain" id="PRO_5038682651" evidence="2">
    <location>
        <begin position="25"/>
        <end position="203"/>
    </location>
</feature>
<evidence type="ECO:0000256" key="2">
    <source>
        <dbReference type="SAM" id="SignalP"/>
    </source>
</evidence>
<dbReference type="eggNOG" id="ENOG5031E75">
    <property type="taxonomic scope" value="Bacteria"/>
</dbReference>
<dbReference type="EMBL" id="FOAZ01000003">
    <property type="protein sequence ID" value="SEK69908.1"/>
    <property type="molecule type" value="Genomic_DNA"/>
</dbReference>
<keyword evidence="4" id="KW-1185">Reference proteome</keyword>
<proteinExistence type="predicted"/>
<dbReference type="AlphaFoldDB" id="A0A1H7J5G0"/>
<dbReference type="PROSITE" id="PS51257">
    <property type="entry name" value="PROKAR_LIPOPROTEIN"/>
    <property type="match status" value="1"/>
</dbReference>
<evidence type="ECO:0000313" key="4">
    <source>
        <dbReference type="Proteomes" id="UP000183015"/>
    </source>
</evidence>
<evidence type="ECO:0000256" key="1">
    <source>
        <dbReference type="SAM" id="MobiDB-lite"/>
    </source>
</evidence>
<organism evidence="3 4">
    <name type="scientific">Streptacidiphilus jiangxiensis</name>
    <dbReference type="NCBI Taxonomy" id="235985"/>
    <lineage>
        <taxon>Bacteria</taxon>
        <taxon>Bacillati</taxon>
        <taxon>Actinomycetota</taxon>
        <taxon>Actinomycetes</taxon>
        <taxon>Kitasatosporales</taxon>
        <taxon>Streptomycetaceae</taxon>
        <taxon>Streptacidiphilus</taxon>
    </lineage>
</organism>
<dbReference type="RefSeq" id="WP_052439477.1">
    <property type="nucleotide sequence ID" value="NZ_BBPN01000059.1"/>
</dbReference>
<accession>A0A1H7J5G0</accession>